<evidence type="ECO:0000259" key="1">
    <source>
        <dbReference type="Pfam" id="PF12728"/>
    </source>
</evidence>
<name>A0A439E0M1_9MYCO</name>
<reference evidence="2 3" key="1">
    <citation type="submission" date="2013-06" db="EMBL/GenBank/DDBJ databases">
        <title>The draft sequence of the Mycobacterium elephantis genome.</title>
        <authorList>
            <person name="Pettersson F.B."/>
            <person name="Das S."/>
            <person name="Dasgupta S."/>
            <person name="Bhattacharya A."/>
            <person name="Kirsebom L.A."/>
        </authorList>
    </citation>
    <scope>NUCLEOTIDE SEQUENCE [LARGE SCALE GENOMIC DNA]</scope>
    <source>
        <strain evidence="2 3">DSM 44368</strain>
    </source>
</reference>
<dbReference type="GO" id="GO:0003677">
    <property type="term" value="F:DNA binding"/>
    <property type="evidence" value="ECO:0007669"/>
    <property type="project" value="InterPro"/>
</dbReference>
<dbReference type="RefSeq" id="WP_128106886.1">
    <property type="nucleotide sequence ID" value="NZ_ATDN01000001.1"/>
</dbReference>
<protein>
    <recommendedName>
        <fullName evidence="1">Helix-turn-helix domain-containing protein</fullName>
    </recommendedName>
</protein>
<sequence length="64" mass="6983">MFDFPALPAQPTIAQAAHHLNCSSTHIRRLIASGQLKARRIGVRAIRIDRESLLKLGQPVGGAR</sequence>
<gene>
    <name evidence="2" type="ORF">MELE44368_01790</name>
</gene>
<dbReference type="NCBIfam" id="TIGR01764">
    <property type="entry name" value="excise"/>
    <property type="match status" value="1"/>
</dbReference>
<accession>A0A439E0M1</accession>
<evidence type="ECO:0000313" key="3">
    <source>
        <dbReference type="Proteomes" id="UP000287177"/>
    </source>
</evidence>
<comment type="caution">
    <text evidence="2">The sequence shown here is derived from an EMBL/GenBank/DDBJ whole genome shotgun (WGS) entry which is preliminary data.</text>
</comment>
<evidence type="ECO:0000313" key="2">
    <source>
        <dbReference type="EMBL" id="RWA23968.1"/>
    </source>
</evidence>
<dbReference type="InterPro" id="IPR041657">
    <property type="entry name" value="HTH_17"/>
</dbReference>
<proteinExistence type="predicted"/>
<dbReference type="Pfam" id="PF12728">
    <property type="entry name" value="HTH_17"/>
    <property type="match status" value="1"/>
</dbReference>
<dbReference type="AlphaFoldDB" id="A0A439E0M1"/>
<organism evidence="2 3">
    <name type="scientific">Mycolicibacterium elephantis DSM 44368</name>
    <dbReference type="NCBI Taxonomy" id="1335622"/>
    <lineage>
        <taxon>Bacteria</taxon>
        <taxon>Bacillati</taxon>
        <taxon>Actinomycetota</taxon>
        <taxon>Actinomycetes</taxon>
        <taxon>Mycobacteriales</taxon>
        <taxon>Mycobacteriaceae</taxon>
        <taxon>Mycolicibacterium</taxon>
    </lineage>
</organism>
<keyword evidence="3" id="KW-1185">Reference proteome</keyword>
<feature type="domain" description="Helix-turn-helix" evidence="1">
    <location>
        <begin position="12"/>
        <end position="55"/>
    </location>
</feature>
<dbReference type="InterPro" id="IPR010093">
    <property type="entry name" value="SinI_DNA-bd"/>
</dbReference>
<dbReference type="Proteomes" id="UP000287177">
    <property type="component" value="Unassembled WGS sequence"/>
</dbReference>
<dbReference type="EMBL" id="ATDN01000001">
    <property type="protein sequence ID" value="RWA23968.1"/>
    <property type="molecule type" value="Genomic_DNA"/>
</dbReference>